<dbReference type="PRINTS" id="PR00036">
    <property type="entry name" value="HTHLACI"/>
</dbReference>
<dbReference type="Proteomes" id="UP000000628">
    <property type="component" value="Chromosome"/>
</dbReference>
<evidence type="ECO:0000313" key="6">
    <source>
        <dbReference type="Proteomes" id="UP000000628"/>
    </source>
</evidence>
<gene>
    <name evidence="5" type="ordered locus">Jden_0508</name>
</gene>
<keyword evidence="3" id="KW-0804">Transcription</keyword>
<keyword evidence="2" id="KW-0238">DNA-binding</keyword>
<evidence type="ECO:0000313" key="5">
    <source>
        <dbReference type="EMBL" id="ACV08172.1"/>
    </source>
</evidence>
<dbReference type="Pfam" id="PF13377">
    <property type="entry name" value="Peripla_BP_3"/>
    <property type="match status" value="1"/>
</dbReference>
<dbReference type="PANTHER" id="PTHR30146:SF109">
    <property type="entry name" value="HTH-TYPE TRANSCRIPTIONAL REGULATOR GALS"/>
    <property type="match status" value="1"/>
</dbReference>
<reference evidence="5 6" key="1">
    <citation type="journal article" date="2009" name="Stand. Genomic Sci.">
        <title>Complete genome sequence of Jonesia denitrificans type strain (Prevot 55134).</title>
        <authorList>
            <person name="Pukall R."/>
            <person name="Gehrich-Schroter G."/>
            <person name="Lapidus A."/>
            <person name="Nolan M."/>
            <person name="Glavina Del Rio T."/>
            <person name="Lucas S."/>
            <person name="Chen F."/>
            <person name="Tice H."/>
            <person name="Pitluck S."/>
            <person name="Cheng J.F."/>
            <person name="Copeland A."/>
            <person name="Saunders E."/>
            <person name="Brettin T."/>
            <person name="Detter J.C."/>
            <person name="Bruce D."/>
            <person name="Goodwin L."/>
            <person name="Pati A."/>
            <person name="Ivanova N."/>
            <person name="Mavromatis K."/>
            <person name="Ovchinnikova G."/>
            <person name="Chen A."/>
            <person name="Palaniappan K."/>
            <person name="Land M."/>
            <person name="Hauser L."/>
            <person name="Chang Y.J."/>
            <person name="Jeffries C.D."/>
            <person name="Chain P."/>
            <person name="Goker M."/>
            <person name="Bristow J."/>
            <person name="Eisen J.A."/>
            <person name="Markowitz V."/>
            <person name="Hugenholtz P."/>
            <person name="Kyrpides N.C."/>
            <person name="Klenk H.P."/>
            <person name="Han C."/>
        </authorList>
    </citation>
    <scope>NUCLEOTIDE SEQUENCE [LARGE SCALE GENOMIC DNA]</scope>
    <source>
        <strain evidence="6">ATCC 14870 / DSM 20603 / BCRC 15368 / CIP 55.134 / JCM 11481 / NBRC 15587 / NCTC 10816 / Prevot 55134</strain>
    </source>
</reference>
<sequence length="347" mass="37307">MTVMAVTMQDVARAAGVSVKTVSNVVNGYPYIRDTTKEKVLSAIADLGYQMNATARSLRSGKTGMIGLAVPELSLPYFAQLADAVIQHAEARGLTVLIEQTGADPAREREALHGHRRQLTDGLIMSPLALGPDDVDTFTVRYPLVLLGERVFNANADHVTMHNVEGARAATSHLITQGCQRIAVIGAHEGEVMGSAKLRTEGYLQALADHGIDADPTLIREAGLWHRSTGAQALFQLLDDGVEFDGIFALNDAMALGALYALHTRRVAVPDQVKVIGFDDIDDARYSFPPLSSVDPGRDHIARTAVDLLHERIEQPTDDHTPQKIIADYTIIARASSGGDGTTLVTA</sequence>
<dbReference type="HOGENOM" id="CLU_037628_6_1_11"/>
<organism evidence="5 6">
    <name type="scientific">Jonesia denitrificans (strain ATCC 14870 / DSM 20603 / BCRC 15368 / CIP 55.134 / JCM 11481 / NBRC 15587 / NCTC 10816 / Prevot 55134)</name>
    <name type="common">Listeria denitrificans</name>
    <dbReference type="NCBI Taxonomy" id="471856"/>
    <lineage>
        <taxon>Bacteria</taxon>
        <taxon>Bacillati</taxon>
        <taxon>Actinomycetota</taxon>
        <taxon>Actinomycetes</taxon>
        <taxon>Micrococcales</taxon>
        <taxon>Jonesiaceae</taxon>
        <taxon>Jonesia</taxon>
    </lineage>
</organism>
<feature type="domain" description="HTH lacI-type" evidence="4">
    <location>
        <begin position="6"/>
        <end position="60"/>
    </location>
</feature>
<dbReference type="InterPro" id="IPR028082">
    <property type="entry name" value="Peripla_BP_I"/>
</dbReference>
<dbReference type="PROSITE" id="PS50932">
    <property type="entry name" value="HTH_LACI_2"/>
    <property type="match status" value="1"/>
</dbReference>
<evidence type="ECO:0000256" key="3">
    <source>
        <dbReference type="ARBA" id="ARBA00023163"/>
    </source>
</evidence>
<proteinExistence type="predicted"/>
<dbReference type="InterPro" id="IPR046335">
    <property type="entry name" value="LacI/GalR-like_sensor"/>
</dbReference>
<dbReference type="GO" id="GO:0003700">
    <property type="term" value="F:DNA-binding transcription factor activity"/>
    <property type="evidence" value="ECO:0007669"/>
    <property type="project" value="TreeGrafter"/>
</dbReference>
<dbReference type="SUPFAM" id="SSF53822">
    <property type="entry name" value="Periplasmic binding protein-like I"/>
    <property type="match status" value="1"/>
</dbReference>
<dbReference type="EMBL" id="CP001706">
    <property type="protein sequence ID" value="ACV08172.1"/>
    <property type="molecule type" value="Genomic_DNA"/>
</dbReference>
<dbReference type="PROSITE" id="PS00356">
    <property type="entry name" value="HTH_LACI_1"/>
    <property type="match status" value="1"/>
</dbReference>
<dbReference type="eggNOG" id="COG1609">
    <property type="taxonomic scope" value="Bacteria"/>
</dbReference>
<accession>C7R0B3</accession>
<dbReference type="CDD" id="cd06267">
    <property type="entry name" value="PBP1_LacI_sugar_binding-like"/>
    <property type="match status" value="1"/>
</dbReference>
<dbReference type="GO" id="GO:0000976">
    <property type="term" value="F:transcription cis-regulatory region binding"/>
    <property type="evidence" value="ECO:0007669"/>
    <property type="project" value="TreeGrafter"/>
</dbReference>
<dbReference type="PANTHER" id="PTHR30146">
    <property type="entry name" value="LACI-RELATED TRANSCRIPTIONAL REPRESSOR"/>
    <property type="match status" value="1"/>
</dbReference>
<name>C7R0B3_JONDD</name>
<dbReference type="InterPro" id="IPR010982">
    <property type="entry name" value="Lambda_DNA-bd_dom_sf"/>
</dbReference>
<protein>
    <submittedName>
        <fullName evidence="5">Transcriptional regulator, LacI family</fullName>
    </submittedName>
</protein>
<dbReference type="KEGG" id="jde:Jden_0508"/>
<dbReference type="CDD" id="cd01392">
    <property type="entry name" value="HTH_LacI"/>
    <property type="match status" value="1"/>
</dbReference>
<keyword evidence="1" id="KW-0805">Transcription regulation</keyword>
<dbReference type="STRING" id="471856.Jden_0508"/>
<dbReference type="Pfam" id="PF00356">
    <property type="entry name" value="LacI"/>
    <property type="match status" value="1"/>
</dbReference>
<dbReference type="Gene3D" id="1.10.260.40">
    <property type="entry name" value="lambda repressor-like DNA-binding domains"/>
    <property type="match status" value="1"/>
</dbReference>
<dbReference type="InterPro" id="IPR000843">
    <property type="entry name" value="HTH_LacI"/>
</dbReference>
<dbReference type="AlphaFoldDB" id="C7R0B3"/>
<dbReference type="SMART" id="SM00354">
    <property type="entry name" value="HTH_LACI"/>
    <property type="match status" value="1"/>
</dbReference>
<keyword evidence="6" id="KW-1185">Reference proteome</keyword>
<dbReference type="SUPFAM" id="SSF47413">
    <property type="entry name" value="lambda repressor-like DNA-binding domains"/>
    <property type="match status" value="1"/>
</dbReference>
<evidence type="ECO:0000256" key="1">
    <source>
        <dbReference type="ARBA" id="ARBA00023015"/>
    </source>
</evidence>
<evidence type="ECO:0000259" key="4">
    <source>
        <dbReference type="PROSITE" id="PS50932"/>
    </source>
</evidence>
<evidence type="ECO:0000256" key="2">
    <source>
        <dbReference type="ARBA" id="ARBA00023125"/>
    </source>
</evidence>
<dbReference type="Gene3D" id="3.40.50.2300">
    <property type="match status" value="2"/>
</dbReference>